<dbReference type="RefSeq" id="WP_239175521.1">
    <property type="nucleotide sequence ID" value="NZ_BAAAUC010000040.1"/>
</dbReference>
<evidence type="ECO:0000256" key="2">
    <source>
        <dbReference type="ARBA" id="ARBA00023015"/>
    </source>
</evidence>
<dbReference type="Gene3D" id="1.10.10.10">
    <property type="entry name" value="Winged helix-like DNA-binding domain superfamily/Winged helix DNA-binding domain"/>
    <property type="match status" value="1"/>
</dbReference>
<dbReference type="InterPro" id="IPR013249">
    <property type="entry name" value="RNA_pol_sigma70_r4_t2"/>
</dbReference>
<feature type="domain" description="RNA polymerase sigma factor 70 region 4 type 2" evidence="6">
    <location>
        <begin position="115"/>
        <end position="168"/>
    </location>
</feature>
<dbReference type="GO" id="GO:0003677">
    <property type="term" value="F:DNA binding"/>
    <property type="evidence" value="ECO:0007669"/>
    <property type="project" value="InterPro"/>
</dbReference>
<dbReference type="Gene3D" id="1.10.1740.10">
    <property type="match status" value="1"/>
</dbReference>
<proteinExistence type="inferred from homology"/>
<keyword evidence="4" id="KW-0804">Transcription</keyword>
<organism evidence="7 8">
    <name type="scientific">Actinoplanes cyaneus</name>
    <dbReference type="NCBI Taxonomy" id="52696"/>
    <lineage>
        <taxon>Bacteria</taxon>
        <taxon>Bacillati</taxon>
        <taxon>Actinomycetota</taxon>
        <taxon>Actinomycetes</taxon>
        <taxon>Micromonosporales</taxon>
        <taxon>Micromonosporaceae</taxon>
        <taxon>Actinoplanes</taxon>
    </lineage>
</organism>
<dbReference type="PANTHER" id="PTHR43133:SF51">
    <property type="entry name" value="RNA POLYMERASE SIGMA FACTOR"/>
    <property type="match status" value="1"/>
</dbReference>
<dbReference type="GO" id="GO:0016987">
    <property type="term" value="F:sigma factor activity"/>
    <property type="evidence" value="ECO:0007669"/>
    <property type="project" value="UniProtKB-KW"/>
</dbReference>
<dbReference type="InterPro" id="IPR036388">
    <property type="entry name" value="WH-like_DNA-bd_sf"/>
</dbReference>
<dbReference type="SUPFAM" id="SSF88946">
    <property type="entry name" value="Sigma2 domain of RNA polymerase sigma factors"/>
    <property type="match status" value="1"/>
</dbReference>
<comment type="caution">
    <text evidence="7">The sequence shown here is derived from an EMBL/GenBank/DDBJ whole genome shotgun (WGS) entry which is preliminary data.</text>
</comment>
<dbReference type="NCBIfam" id="TIGR02937">
    <property type="entry name" value="sigma70-ECF"/>
    <property type="match status" value="1"/>
</dbReference>
<dbReference type="GO" id="GO:0000428">
    <property type="term" value="C:DNA-directed RNA polymerase complex"/>
    <property type="evidence" value="ECO:0007669"/>
    <property type="project" value="UniProtKB-KW"/>
</dbReference>
<sequence>MDDRELVRCAQNGDAAALGVLLARHEAGMRAVALSVLGHGPDAEDAVQDAMVTAVRRIGDVRDPAAAGAWLRAAVRNHCRMRLRSRPALPVADPEWFLPHAGGPDELIERAALRDWVWHAIGELSEGDRLVTMLRHFSSVTSYEQIALVCGLPIGTVRSRLSHAHRKLTGLLRAGAEQAYPDSGAYTRARRREASDALSAAMRGDFRDVVDELWWPDADMTVPASGQGGGREFAVRGMECDLASGVRQRLVSVVAGQDVLIWETELIGGHCPPGAVWLQRMEQGRVRSLTLCHARTTSA</sequence>
<keyword evidence="2" id="KW-0805">Transcription regulation</keyword>
<evidence type="ECO:0000259" key="6">
    <source>
        <dbReference type="Pfam" id="PF08281"/>
    </source>
</evidence>
<dbReference type="GO" id="GO:0006352">
    <property type="term" value="P:DNA-templated transcription initiation"/>
    <property type="evidence" value="ECO:0007669"/>
    <property type="project" value="InterPro"/>
</dbReference>
<dbReference type="Proteomes" id="UP000619479">
    <property type="component" value="Unassembled WGS sequence"/>
</dbReference>
<evidence type="ECO:0000256" key="4">
    <source>
        <dbReference type="ARBA" id="ARBA00023163"/>
    </source>
</evidence>
<keyword evidence="3" id="KW-0731">Sigma factor</keyword>
<evidence type="ECO:0000256" key="3">
    <source>
        <dbReference type="ARBA" id="ARBA00023082"/>
    </source>
</evidence>
<dbReference type="PANTHER" id="PTHR43133">
    <property type="entry name" value="RNA POLYMERASE ECF-TYPE SIGMA FACTO"/>
    <property type="match status" value="1"/>
</dbReference>
<reference evidence="7" key="1">
    <citation type="submission" date="2021-01" db="EMBL/GenBank/DDBJ databases">
        <title>Whole genome shotgun sequence of Actinoplanes cyaneus NBRC 14990.</title>
        <authorList>
            <person name="Komaki H."/>
            <person name="Tamura T."/>
        </authorList>
    </citation>
    <scope>NUCLEOTIDE SEQUENCE</scope>
    <source>
        <strain evidence="7">NBRC 14990</strain>
    </source>
</reference>
<dbReference type="InterPro" id="IPR007627">
    <property type="entry name" value="RNA_pol_sigma70_r2"/>
</dbReference>
<accession>A0A919IQE2</accession>
<evidence type="ECO:0000313" key="7">
    <source>
        <dbReference type="EMBL" id="GID69558.1"/>
    </source>
</evidence>
<comment type="similarity">
    <text evidence="1">Belongs to the sigma-70 factor family. ECF subfamily.</text>
</comment>
<evidence type="ECO:0000313" key="8">
    <source>
        <dbReference type="Proteomes" id="UP000619479"/>
    </source>
</evidence>
<dbReference type="InterPro" id="IPR039425">
    <property type="entry name" value="RNA_pol_sigma-70-like"/>
</dbReference>
<gene>
    <name evidence="7" type="ORF">Acy02nite_74390</name>
</gene>
<dbReference type="SUPFAM" id="SSF88659">
    <property type="entry name" value="Sigma3 and sigma4 domains of RNA polymerase sigma factors"/>
    <property type="match status" value="1"/>
</dbReference>
<dbReference type="InterPro" id="IPR014284">
    <property type="entry name" value="RNA_pol_sigma-70_dom"/>
</dbReference>
<dbReference type="EMBL" id="BOMH01000063">
    <property type="protein sequence ID" value="GID69558.1"/>
    <property type="molecule type" value="Genomic_DNA"/>
</dbReference>
<feature type="domain" description="RNA polymerase sigma-70 region 2" evidence="5">
    <location>
        <begin position="22"/>
        <end position="86"/>
    </location>
</feature>
<dbReference type="Pfam" id="PF04542">
    <property type="entry name" value="Sigma70_r2"/>
    <property type="match status" value="1"/>
</dbReference>
<evidence type="ECO:0000256" key="1">
    <source>
        <dbReference type="ARBA" id="ARBA00010641"/>
    </source>
</evidence>
<protein>
    <submittedName>
        <fullName evidence="7">DNA-directed RNA polymerase sigma-70 factor</fullName>
    </submittedName>
</protein>
<dbReference type="InterPro" id="IPR013324">
    <property type="entry name" value="RNA_pol_sigma_r3/r4-like"/>
</dbReference>
<dbReference type="Pfam" id="PF08281">
    <property type="entry name" value="Sigma70_r4_2"/>
    <property type="match status" value="1"/>
</dbReference>
<name>A0A919IQE2_9ACTN</name>
<evidence type="ECO:0000259" key="5">
    <source>
        <dbReference type="Pfam" id="PF04542"/>
    </source>
</evidence>
<keyword evidence="7" id="KW-0240">DNA-directed RNA polymerase</keyword>
<dbReference type="AlphaFoldDB" id="A0A919IQE2"/>
<dbReference type="InterPro" id="IPR013325">
    <property type="entry name" value="RNA_pol_sigma_r2"/>
</dbReference>
<keyword evidence="8" id="KW-1185">Reference proteome</keyword>